<dbReference type="NCBIfam" id="TIGR00709">
    <property type="entry name" value="dat"/>
    <property type="match status" value="1"/>
</dbReference>
<evidence type="ECO:0000256" key="3">
    <source>
        <dbReference type="ARBA" id="ARBA00022576"/>
    </source>
</evidence>
<dbReference type="RefSeq" id="WP_150026721.1">
    <property type="nucleotide sequence ID" value="NZ_CP043909.1"/>
</dbReference>
<dbReference type="Proteomes" id="UP000325177">
    <property type="component" value="Chromosome"/>
</dbReference>
<comment type="catalytic activity">
    <reaction evidence="7">
        <text>L-2,4-diaminobutanoate + 2-oxoglutarate = L-aspartate 4-semialdehyde + L-glutamate</text>
        <dbReference type="Rhea" id="RHEA:11160"/>
        <dbReference type="ChEBI" id="CHEBI:16810"/>
        <dbReference type="ChEBI" id="CHEBI:29985"/>
        <dbReference type="ChEBI" id="CHEBI:58761"/>
        <dbReference type="ChEBI" id="CHEBI:537519"/>
        <dbReference type="EC" id="2.6.1.76"/>
    </reaction>
</comment>
<comment type="similarity">
    <text evidence="2 6">Belongs to the class-III pyridoxal-phosphate-dependent aminotransferase family.</text>
</comment>
<protein>
    <recommendedName>
        <fullName evidence="7">Diaminobutyrate--2-oxoglutarate transaminase</fullName>
        <ecNumber evidence="7">2.6.1.76</ecNumber>
    </recommendedName>
    <alternativeName>
        <fullName evidence="7">DABA aminotransferase</fullName>
    </alternativeName>
</protein>
<dbReference type="Gene3D" id="3.40.640.10">
    <property type="entry name" value="Type I PLP-dependent aspartate aminotransferase-like (Major domain)"/>
    <property type="match status" value="1"/>
</dbReference>
<dbReference type="UniPathway" id="UPA00067">
    <property type="reaction ID" value="UER00121"/>
</dbReference>
<dbReference type="PANTHER" id="PTHR43552:SF2">
    <property type="entry name" value="DIAMINOBUTYRATE--2-OXOGLUTARATE TRANSAMINASE"/>
    <property type="match status" value="1"/>
</dbReference>
<evidence type="ECO:0000256" key="1">
    <source>
        <dbReference type="ARBA" id="ARBA00001933"/>
    </source>
</evidence>
<evidence type="ECO:0000256" key="2">
    <source>
        <dbReference type="ARBA" id="ARBA00008954"/>
    </source>
</evidence>
<dbReference type="AlphaFoldDB" id="A0A5P1UVD6"/>
<dbReference type="PROSITE" id="PS00600">
    <property type="entry name" value="AA_TRANSFER_CLASS_3"/>
    <property type="match status" value="1"/>
</dbReference>
<proteinExistence type="inferred from homology"/>
<dbReference type="NCBIfam" id="TIGR02407">
    <property type="entry name" value="ectoine_ectB"/>
    <property type="match status" value="1"/>
</dbReference>
<dbReference type="InterPro" id="IPR012773">
    <property type="entry name" value="Ectoine_EctB"/>
</dbReference>
<dbReference type="InterPro" id="IPR049704">
    <property type="entry name" value="Aminotrans_3_PPA_site"/>
</dbReference>
<accession>A0A5P1UVD6</accession>
<dbReference type="InterPro" id="IPR004637">
    <property type="entry name" value="Dat"/>
</dbReference>
<dbReference type="GO" id="GO:0047307">
    <property type="term" value="F:diaminobutyrate-pyruvate transaminase activity"/>
    <property type="evidence" value="ECO:0007669"/>
    <property type="project" value="InterPro"/>
</dbReference>
<comment type="function">
    <text evidence="7">Catalyzes reversively the conversion of L-aspartate beta-semialdehyde (ASA) to L-2,4-diaminobutyrate (DABA) by transamination with L-glutamate.</text>
</comment>
<dbReference type="PIRSF" id="PIRSF000521">
    <property type="entry name" value="Transaminase_4ab_Lys_Orn"/>
    <property type="match status" value="1"/>
</dbReference>
<dbReference type="InterPro" id="IPR015424">
    <property type="entry name" value="PyrdxlP-dep_Trfase"/>
</dbReference>
<dbReference type="InterPro" id="IPR015422">
    <property type="entry name" value="PyrdxlP-dep_Trfase_small"/>
</dbReference>
<dbReference type="InterPro" id="IPR005814">
    <property type="entry name" value="Aminotrans_3"/>
</dbReference>
<comment type="pathway">
    <text evidence="7">Amine and polyamine biosynthesis; ectoine biosynthesis; L-ectoine from L-aspartate 4-semialdehyde: step 1/3.</text>
</comment>
<evidence type="ECO:0000256" key="6">
    <source>
        <dbReference type="RuleBase" id="RU003560"/>
    </source>
</evidence>
<sequence length="441" mass="48409">MNIFSRLESEVRGYIHSFPTVFKTAKNAVLVDEMDRAYIDFLAGAGTLNYGHNHPVLKQAAIDYLVQDGIVHGLDMATSAKKAFIENFEQYILKPRRLNYKLQFTGPTGTNAVEAAIKLARNVTKRHNVIAFTNGFHGVSLGALALTGNQKFREAAGVALGNVHHAAYAGYFGPDVDTIDMLNKLLTDRSSGVDLPAAIIVECVQGEGGLNTASIDWLKRLSALCKQHKILLIVDDIQAGCGRSGHFFSFETAEINPDIVTLSKSLSGFGLPMSLVLFKPELDIWRPGQHNGTFRGHNLAFVTATKAIQHFWADQKFQTELVEKSALVSRRLQEIVQKFPTAELAHRGRGLMQGLAFKNPDWADEVTTHAFQLGLVIETSGSRGEVVKLLPPLTIENQTLEQGIDLLEQAIKHVVQVYSPSLSSQHKTKSKSKAKVQGVVS</sequence>
<keyword evidence="9" id="KW-1185">Reference proteome</keyword>
<dbReference type="EC" id="2.6.1.76" evidence="7"/>
<reference evidence="8 9" key="1">
    <citation type="submission" date="2019-09" db="EMBL/GenBank/DDBJ databases">
        <title>Acinetobacter sp. C16S1 isolated from saline soil.</title>
        <authorList>
            <person name="Xu L."/>
            <person name="Sun J.-Q."/>
        </authorList>
    </citation>
    <scope>NUCLEOTIDE SEQUENCE [LARGE SCALE GENOMIC DNA]</scope>
    <source>
        <strain evidence="8 9">C16S1</strain>
    </source>
</reference>
<evidence type="ECO:0000313" key="9">
    <source>
        <dbReference type="Proteomes" id="UP000325177"/>
    </source>
</evidence>
<name>A0A5P1UVD6_9GAMM</name>
<organism evidence="8 9">
    <name type="scientific">Acinetobacter suaedae</name>
    <dbReference type="NCBI Taxonomy" id="2609668"/>
    <lineage>
        <taxon>Bacteria</taxon>
        <taxon>Pseudomonadati</taxon>
        <taxon>Pseudomonadota</taxon>
        <taxon>Gammaproteobacteria</taxon>
        <taxon>Moraxellales</taxon>
        <taxon>Moraxellaceae</taxon>
        <taxon>Acinetobacter</taxon>
    </lineage>
</organism>
<dbReference type="Gene3D" id="3.90.1150.10">
    <property type="entry name" value="Aspartate Aminotransferase, domain 1"/>
    <property type="match status" value="1"/>
</dbReference>
<dbReference type="Pfam" id="PF00202">
    <property type="entry name" value="Aminotran_3"/>
    <property type="match status" value="1"/>
</dbReference>
<dbReference type="NCBIfam" id="NF006733">
    <property type="entry name" value="PRK09264.1"/>
    <property type="match status" value="1"/>
</dbReference>
<evidence type="ECO:0000256" key="7">
    <source>
        <dbReference type="RuleBase" id="RU365034"/>
    </source>
</evidence>
<gene>
    <name evidence="8" type="primary">ectB</name>
    <name evidence="8" type="ORF">F2A31_12825</name>
</gene>
<evidence type="ECO:0000313" key="8">
    <source>
        <dbReference type="EMBL" id="QER40534.1"/>
    </source>
</evidence>
<dbReference type="GO" id="GO:0045303">
    <property type="term" value="F:diaminobutyrate-2-oxoglutarate transaminase activity"/>
    <property type="evidence" value="ECO:0007669"/>
    <property type="project" value="UniProtKB-EC"/>
</dbReference>
<keyword evidence="5 6" id="KW-0663">Pyridoxal phosphate</keyword>
<dbReference type="CDD" id="cd00610">
    <property type="entry name" value="OAT_like"/>
    <property type="match status" value="1"/>
</dbReference>
<dbReference type="GO" id="GO:0030170">
    <property type="term" value="F:pyridoxal phosphate binding"/>
    <property type="evidence" value="ECO:0007669"/>
    <property type="project" value="InterPro"/>
</dbReference>
<dbReference type="SUPFAM" id="SSF53383">
    <property type="entry name" value="PLP-dependent transferases"/>
    <property type="match status" value="1"/>
</dbReference>
<evidence type="ECO:0000256" key="5">
    <source>
        <dbReference type="ARBA" id="ARBA00022898"/>
    </source>
</evidence>
<keyword evidence="3 7" id="KW-0032">Aminotransferase</keyword>
<dbReference type="EMBL" id="CP043909">
    <property type="protein sequence ID" value="QER40534.1"/>
    <property type="molecule type" value="Genomic_DNA"/>
</dbReference>
<evidence type="ECO:0000256" key="4">
    <source>
        <dbReference type="ARBA" id="ARBA00022679"/>
    </source>
</evidence>
<dbReference type="KEGG" id="asue:F2A31_12825"/>
<dbReference type="PANTHER" id="PTHR43552">
    <property type="entry name" value="DIAMINOBUTYRATE--2-OXOGLUTARATE AMINOTRANSFERASE"/>
    <property type="match status" value="1"/>
</dbReference>
<dbReference type="InterPro" id="IPR015421">
    <property type="entry name" value="PyrdxlP-dep_Trfase_major"/>
</dbReference>
<comment type="cofactor">
    <cofactor evidence="1 7">
        <name>pyridoxal 5'-phosphate</name>
        <dbReference type="ChEBI" id="CHEBI:597326"/>
    </cofactor>
</comment>
<keyword evidence="4 7" id="KW-0808">Transferase</keyword>
<dbReference type="GO" id="GO:0019491">
    <property type="term" value="P:ectoine biosynthetic process"/>
    <property type="evidence" value="ECO:0007669"/>
    <property type="project" value="UniProtKB-UniPathway"/>
</dbReference>